<feature type="domain" description="Plastocyanin-like" evidence="5">
    <location>
        <begin position="156"/>
        <end position="230"/>
    </location>
</feature>
<proteinExistence type="inferred from homology"/>
<dbReference type="InterPro" id="IPR045087">
    <property type="entry name" value="Cu-oxidase_fam"/>
</dbReference>
<evidence type="ECO:0000313" key="6">
    <source>
        <dbReference type="EMBL" id="KAL3699102.1"/>
    </source>
</evidence>
<comment type="similarity">
    <text evidence="1">Belongs to the multicopper oxidase family.</text>
</comment>
<evidence type="ECO:0000256" key="1">
    <source>
        <dbReference type="ARBA" id="ARBA00010609"/>
    </source>
</evidence>
<organism evidence="6 7">
    <name type="scientific">Riccia sorocarpa</name>
    <dbReference type="NCBI Taxonomy" id="122646"/>
    <lineage>
        <taxon>Eukaryota</taxon>
        <taxon>Viridiplantae</taxon>
        <taxon>Streptophyta</taxon>
        <taxon>Embryophyta</taxon>
        <taxon>Marchantiophyta</taxon>
        <taxon>Marchantiopsida</taxon>
        <taxon>Marchantiidae</taxon>
        <taxon>Marchantiales</taxon>
        <taxon>Ricciaceae</taxon>
        <taxon>Riccia</taxon>
    </lineage>
</organism>
<protein>
    <submittedName>
        <fullName evidence="6">Uncharacterized protein</fullName>
    </submittedName>
</protein>
<dbReference type="Pfam" id="PF00394">
    <property type="entry name" value="Cu-oxidase"/>
    <property type="match status" value="1"/>
</dbReference>
<gene>
    <name evidence="6" type="ORF">R1sor_017124</name>
</gene>
<keyword evidence="7" id="KW-1185">Reference proteome</keyword>
<dbReference type="Pfam" id="PF07731">
    <property type="entry name" value="Cu-oxidase_2"/>
    <property type="match status" value="1"/>
</dbReference>
<dbReference type="SUPFAM" id="SSF49503">
    <property type="entry name" value="Cupredoxins"/>
    <property type="match status" value="3"/>
</dbReference>
<dbReference type="Pfam" id="PF07732">
    <property type="entry name" value="Cu-oxidase_3"/>
    <property type="match status" value="1"/>
</dbReference>
<dbReference type="PANTHER" id="PTHR48267">
    <property type="entry name" value="CUPREDOXIN SUPERFAMILY PROTEIN"/>
    <property type="match status" value="1"/>
</dbReference>
<dbReference type="EMBL" id="JBJQOH010000001">
    <property type="protein sequence ID" value="KAL3699102.1"/>
    <property type="molecule type" value="Genomic_DNA"/>
</dbReference>
<feature type="domain" description="Plastocyanin-like" evidence="3">
    <location>
        <begin position="280"/>
        <end position="360"/>
    </location>
</feature>
<dbReference type="CDD" id="cd13868">
    <property type="entry name" value="CuRO_2_CotA_like"/>
    <property type="match status" value="1"/>
</dbReference>
<feature type="domain" description="Plastocyanin-like" evidence="4">
    <location>
        <begin position="431"/>
        <end position="590"/>
    </location>
</feature>
<dbReference type="InterPro" id="IPR011706">
    <property type="entry name" value="Cu-oxidase_C"/>
</dbReference>
<dbReference type="InterPro" id="IPR001117">
    <property type="entry name" value="Cu-oxidase_2nd"/>
</dbReference>
<evidence type="ECO:0000256" key="2">
    <source>
        <dbReference type="SAM" id="Phobius"/>
    </source>
</evidence>
<dbReference type="Gene3D" id="2.60.40.420">
    <property type="entry name" value="Cupredoxins - blue copper proteins"/>
    <property type="match status" value="3"/>
</dbReference>
<dbReference type="Proteomes" id="UP001633002">
    <property type="component" value="Unassembled WGS sequence"/>
</dbReference>
<dbReference type="CDD" id="cd13891">
    <property type="entry name" value="CuRO_3_CotA_like"/>
    <property type="match status" value="1"/>
</dbReference>
<keyword evidence="2" id="KW-0812">Transmembrane</keyword>
<comment type="caution">
    <text evidence="6">The sequence shown here is derived from an EMBL/GenBank/DDBJ whole genome shotgun (WGS) entry which is preliminary data.</text>
</comment>
<dbReference type="InterPro" id="IPR008972">
    <property type="entry name" value="Cupredoxin"/>
</dbReference>
<sequence length="603" mass="66820">MVRLSLARRDTMAAAACLNLLVINICVISTVCQLANFAAAQGQHSVCQDLQPSPALTPFVDPLPLPKTIDISNGTQLVMGAYKITQKLHSQLPPTTLYAYGTSQTTATYPGPTLQVTRYKAAHVRWENHIPDSETFLITDRTIHWANPKRGGVPIVTHLHGAEVESIYDGNPDAWFTASGETGPEFVTQNYTYPNSQRASLLWYHDHTVGITRNNVLAGLAGLYIVRSPSEEPKNLPSGDYEIPLVVQDKQFWANGSINFPDIGDSPSTHPNWCPEYFGDTVLVNGMVWPYLNVYPAKYRFRLLNAANARFFNLTISEPSLKFIQIGTDSGFLRSPLTLSSLTLAPGYRVDFIIDFSGITPGTKIYLNNTAPAPFPSGDDALLTKIPSVLQFRVIPTPQGVHPPSTPVPQNMNITLPTPAYSLTANVHRKLTLTETDDADGNPVLILLNNRSWVDPVTESPKLGSVEVWDIINLTPDAHPIHLHLIAFLLVQQQQFNQTLYEEGGCSLDNPYGDTQSCFTESPQPPNAEQVGFKDTFITYPSKVSRLWTRWTSREGKPFPFDATSGPGYVWHCHILDHEDNDMMRPALTSKSTHYKEKGAHNT</sequence>
<evidence type="ECO:0000259" key="3">
    <source>
        <dbReference type="Pfam" id="PF00394"/>
    </source>
</evidence>
<feature type="transmembrane region" description="Helical" evidence="2">
    <location>
        <begin position="12"/>
        <end position="31"/>
    </location>
</feature>
<dbReference type="AlphaFoldDB" id="A0ABD3I9X5"/>
<evidence type="ECO:0000259" key="5">
    <source>
        <dbReference type="Pfam" id="PF07732"/>
    </source>
</evidence>
<keyword evidence="2" id="KW-0472">Membrane</keyword>
<keyword evidence="2" id="KW-1133">Transmembrane helix</keyword>
<accession>A0ABD3I9X5</accession>
<dbReference type="InterPro" id="IPR011707">
    <property type="entry name" value="Cu-oxidase-like_N"/>
</dbReference>
<evidence type="ECO:0000259" key="4">
    <source>
        <dbReference type="Pfam" id="PF07731"/>
    </source>
</evidence>
<name>A0ABD3I9X5_9MARC</name>
<dbReference type="CDD" id="cd13844">
    <property type="entry name" value="CuRO_1_BOD_CotA_like"/>
    <property type="match status" value="1"/>
</dbReference>
<reference evidence="6 7" key="1">
    <citation type="submission" date="2024-09" db="EMBL/GenBank/DDBJ databases">
        <title>Chromosome-scale assembly of Riccia sorocarpa.</title>
        <authorList>
            <person name="Paukszto L."/>
        </authorList>
    </citation>
    <scope>NUCLEOTIDE SEQUENCE [LARGE SCALE GENOMIC DNA]</scope>
    <source>
        <strain evidence="6">LP-2024</strain>
        <tissue evidence="6">Aerial parts of the thallus</tissue>
    </source>
</reference>
<dbReference type="PANTHER" id="PTHR48267:SF1">
    <property type="entry name" value="BILIRUBIN OXIDASE"/>
    <property type="match status" value="1"/>
</dbReference>
<evidence type="ECO:0000313" key="7">
    <source>
        <dbReference type="Proteomes" id="UP001633002"/>
    </source>
</evidence>